<dbReference type="Gene3D" id="2.60.40.2180">
    <property type="match status" value="1"/>
</dbReference>
<dbReference type="InterPro" id="IPR050955">
    <property type="entry name" value="Plant_Biomass_Hydrol_Est"/>
</dbReference>
<keyword evidence="6" id="KW-1185">Reference proteome</keyword>
<evidence type="ECO:0000313" key="5">
    <source>
        <dbReference type="EMBL" id="PZF86666.1"/>
    </source>
</evidence>
<comment type="caution">
    <text evidence="5">The sequence shown here is derived from an EMBL/GenBank/DDBJ whole genome shotgun (WGS) entry which is preliminary data.</text>
</comment>
<evidence type="ECO:0000256" key="2">
    <source>
        <dbReference type="ARBA" id="ARBA00022801"/>
    </source>
</evidence>
<dbReference type="Pfam" id="PF18435">
    <property type="entry name" value="EstA_Ig_like"/>
    <property type="match status" value="1"/>
</dbReference>
<proteinExistence type="predicted"/>
<dbReference type="Proteomes" id="UP000248764">
    <property type="component" value="Unassembled WGS sequence"/>
</dbReference>
<feature type="signal peptide" evidence="3">
    <location>
        <begin position="1"/>
        <end position="22"/>
    </location>
</feature>
<dbReference type="PANTHER" id="PTHR43037:SF1">
    <property type="entry name" value="BLL1128 PROTEIN"/>
    <property type="match status" value="1"/>
</dbReference>
<dbReference type="EMBL" id="POTW01000001">
    <property type="protein sequence ID" value="PZF86666.1"/>
    <property type="molecule type" value="Genomic_DNA"/>
</dbReference>
<sequence length="446" mass="46957">MQGSIILRAGLALALVAGGAAATGTAATAAPDGGRDVRAVDATVITEVTPVGYKVVAVAIEYDGIVRLGRTDVDEDAFDVAVTLARPGAEPRIGVRTVVDAYSTNAPEVAERQRPGRYIVLELDPADPLAAGAYNQTFTRFYDLTGAYEVRQVEDIVAPSQTLAADPQPVASSGVRNPIVDDYAAGSFAAPSGTTLPYRLFSPRTRPGRQYPLVVTLHGHGESGSDNFAQIAGNQISVAFAHPDRQARHPSFVLSPQAAQAAPGAGGWWRPEAQAAVVDLVRSTIAEHPEIDPSRVYLTGLSMGSYGSWALLPEHRGLFAGALLVCGAGDEAAAVATLGDLPIWALHSADDFIVRYDAPGSDFRIFTALEAAGLPVTWSEWPGTAPDAAQEANAADARARASAAGSRHLFTTFPASTTPLFSHGSWIPTYTNDTILDWLFEQRSPS</sequence>
<evidence type="ECO:0000256" key="3">
    <source>
        <dbReference type="SAM" id="SignalP"/>
    </source>
</evidence>
<feature type="domain" description="Esterase Ig-like N-terminal" evidence="4">
    <location>
        <begin position="42"/>
        <end position="163"/>
    </location>
</feature>
<dbReference type="GO" id="GO:0016787">
    <property type="term" value="F:hydrolase activity"/>
    <property type="evidence" value="ECO:0007669"/>
    <property type="project" value="UniProtKB-KW"/>
</dbReference>
<dbReference type="InterPro" id="IPR041172">
    <property type="entry name" value="EstA_Ig-like_N"/>
</dbReference>
<dbReference type="RefSeq" id="WP_111252664.1">
    <property type="nucleotide sequence ID" value="NZ_POTW01000001.1"/>
</dbReference>
<keyword evidence="2" id="KW-0378">Hydrolase</keyword>
<dbReference type="GO" id="GO:0005576">
    <property type="term" value="C:extracellular region"/>
    <property type="evidence" value="ECO:0007669"/>
    <property type="project" value="InterPro"/>
</dbReference>
<keyword evidence="1 3" id="KW-0732">Signal</keyword>
<dbReference type="Pfam" id="PF10503">
    <property type="entry name" value="Esterase_PHB"/>
    <property type="match status" value="1"/>
</dbReference>
<evidence type="ECO:0000256" key="1">
    <source>
        <dbReference type="ARBA" id="ARBA00022729"/>
    </source>
</evidence>
<name>A0A2W2CN91_9ACTN</name>
<evidence type="ECO:0000313" key="6">
    <source>
        <dbReference type="Proteomes" id="UP000248764"/>
    </source>
</evidence>
<reference evidence="5 6" key="1">
    <citation type="submission" date="2018-01" db="EMBL/GenBank/DDBJ databases">
        <title>Draft genome sequence of Jiangella sp. GTF31.</title>
        <authorList>
            <person name="Sahin N."/>
            <person name="Ay H."/>
            <person name="Saygin H."/>
        </authorList>
    </citation>
    <scope>NUCLEOTIDE SEQUENCE [LARGE SCALE GENOMIC DNA]</scope>
    <source>
        <strain evidence="5 6">GTF31</strain>
    </source>
</reference>
<gene>
    <name evidence="5" type="ORF">C1I92_00365</name>
</gene>
<dbReference type="PANTHER" id="PTHR43037">
    <property type="entry name" value="UNNAMED PRODUCT-RELATED"/>
    <property type="match status" value="1"/>
</dbReference>
<dbReference type="AlphaFoldDB" id="A0A2W2CN91"/>
<feature type="chain" id="PRO_5038926393" evidence="3">
    <location>
        <begin position="23"/>
        <end position="446"/>
    </location>
</feature>
<dbReference type="InterPro" id="IPR029058">
    <property type="entry name" value="AB_hydrolase_fold"/>
</dbReference>
<dbReference type="Gene3D" id="3.40.50.1820">
    <property type="entry name" value="alpha/beta hydrolase"/>
    <property type="match status" value="1"/>
</dbReference>
<organism evidence="5 6">
    <name type="scientific">Jiangella anatolica</name>
    <dbReference type="NCBI Taxonomy" id="2670374"/>
    <lineage>
        <taxon>Bacteria</taxon>
        <taxon>Bacillati</taxon>
        <taxon>Actinomycetota</taxon>
        <taxon>Actinomycetes</taxon>
        <taxon>Jiangellales</taxon>
        <taxon>Jiangellaceae</taxon>
        <taxon>Jiangella</taxon>
    </lineage>
</organism>
<dbReference type="InterPro" id="IPR010126">
    <property type="entry name" value="Esterase_phb"/>
</dbReference>
<protein>
    <submittedName>
        <fullName evidence="5">Phospholipase</fullName>
    </submittedName>
</protein>
<dbReference type="SUPFAM" id="SSF53474">
    <property type="entry name" value="alpha/beta-Hydrolases"/>
    <property type="match status" value="1"/>
</dbReference>
<accession>A0A2W2CN91</accession>
<evidence type="ECO:0000259" key="4">
    <source>
        <dbReference type="Pfam" id="PF18435"/>
    </source>
</evidence>